<dbReference type="Gene3D" id="3.40.50.300">
    <property type="entry name" value="P-loop containing nucleotide triphosphate hydrolases"/>
    <property type="match status" value="1"/>
</dbReference>
<comment type="caution">
    <text evidence="1">The sequence shown here is derived from an EMBL/GenBank/DDBJ whole genome shotgun (WGS) entry which is preliminary data.</text>
</comment>
<dbReference type="RefSeq" id="WP_069910597.1">
    <property type="nucleotide sequence ID" value="NZ_LAJE02000225.1"/>
</dbReference>
<dbReference type="AlphaFoldDB" id="A0A1E5XNL5"/>
<gene>
    <name evidence="1" type="ORF">VW23_022600</name>
</gene>
<proteinExistence type="predicted"/>
<dbReference type="InterPro" id="IPR027417">
    <property type="entry name" value="P-loop_NTPase"/>
</dbReference>
<dbReference type="Proteomes" id="UP000095463">
    <property type="component" value="Unassembled WGS sequence"/>
</dbReference>
<dbReference type="SUPFAM" id="SSF52540">
    <property type="entry name" value="P-loop containing nucleoside triphosphate hydrolases"/>
    <property type="match status" value="1"/>
</dbReference>
<evidence type="ECO:0000313" key="1">
    <source>
        <dbReference type="EMBL" id="OEO30175.1"/>
    </source>
</evidence>
<evidence type="ECO:0000313" key="2">
    <source>
        <dbReference type="Proteomes" id="UP000095463"/>
    </source>
</evidence>
<accession>A0A1E5XNL5</accession>
<name>A0A1E5XNL5_9HYPH</name>
<dbReference type="GO" id="GO:0016301">
    <property type="term" value="F:kinase activity"/>
    <property type="evidence" value="ECO:0007669"/>
    <property type="project" value="UniProtKB-KW"/>
</dbReference>
<organism evidence="1 2">
    <name type="scientific">Devosia insulae DS-56</name>
    <dbReference type="NCBI Taxonomy" id="1116389"/>
    <lineage>
        <taxon>Bacteria</taxon>
        <taxon>Pseudomonadati</taxon>
        <taxon>Pseudomonadota</taxon>
        <taxon>Alphaproteobacteria</taxon>
        <taxon>Hyphomicrobiales</taxon>
        <taxon>Devosiaceae</taxon>
        <taxon>Devosia</taxon>
    </lineage>
</organism>
<sequence length="184" mass="20030">MGVHNYLIEGLSGTGKTTVAEALQRRGYHVIHGDRQFAYYGDPETGAPLDWPVFDSDSDKVAWGYRHWIWPVERVKALIADRSHPISFFCGGSRNRHHFIALFDKVFVLEADAATLDRRLAARPADIFGGQPAEREFNTRLHASGENDPANAIRIDATAPLADVIDAIIAACEAGGGGDTAGSE</sequence>
<keyword evidence="2" id="KW-1185">Reference proteome</keyword>
<keyword evidence="1" id="KW-0418">Kinase</keyword>
<protein>
    <submittedName>
        <fullName evidence="1">Nucleoside kinase</fullName>
    </submittedName>
</protein>
<reference evidence="1 2" key="1">
    <citation type="journal article" date="2015" name="Genome Announc.">
        <title>Genome Assemblies of Three Soil-Associated Devosia species: D. insulae, D. limi, and D. soli.</title>
        <authorList>
            <person name="Hassan Y.I."/>
            <person name="Lepp D."/>
            <person name="Zhou T."/>
        </authorList>
    </citation>
    <scope>NUCLEOTIDE SEQUENCE [LARGE SCALE GENOMIC DNA]</scope>
    <source>
        <strain evidence="1 2">DS-56</strain>
    </source>
</reference>
<dbReference type="OrthoDB" id="7347703at2"/>
<dbReference type="EMBL" id="LAJE02000225">
    <property type="protein sequence ID" value="OEO30175.1"/>
    <property type="molecule type" value="Genomic_DNA"/>
</dbReference>
<keyword evidence="1" id="KW-0808">Transferase</keyword>